<name>A0ACB9SN57_HOLOL</name>
<reference evidence="1" key="1">
    <citation type="submission" date="2022-04" db="EMBL/GenBank/DDBJ databases">
        <title>Chromosome-scale genome assembly of Holotrichia oblita Faldermann.</title>
        <authorList>
            <person name="Rongchong L."/>
        </authorList>
    </citation>
    <scope>NUCLEOTIDE SEQUENCE</scope>
    <source>
        <strain evidence="1">81SQS9</strain>
    </source>
</reference>
<keyword evidence="2" id="KW-1185">Reference proteome</keyword>
<gene>
    <name evidence="1" type="ORF">MML48_9g00017622</name>
</gene>
<dbReference type="Proteomes" id="UP001056778">
    <property type="component" value="Chromosome 9"/>
</dbReference>
<sequence>MIVGAPKFVRNADFRHDLGVHSLHKLALRLVEDHHHVVQPSRGGASSTCCYKQDPIHDRAEECRLAIPQHLRGKEFPVPKRQDCFGANISLGPGASEQDRRKRNWKSCGTENQESCFQKQISGYKYVLSYRVADKTWINTGHIKQTVYKDTTSLFPRQTQLEGVTIRLKHPKGKGNYLIVLHIGSVKTDLLRMASYFVNAERISDKCTASTCSAKSIQELYPNRPTPADNTFRRIYQQVNNTGSFNRKRRVVHANNEDELDVLLYFEEHEGDRAPVENLVEFEDSIPEQNITSLKTHLSVQSQQVVLNVYNNLITENFGYKKKIIIRTAKLTGVSYGTVYKLAAERIFHRKTRIDKGKSKVDMYGFDRIRRKIYDFYRRNEVPTLINLCKLLSENGEIHCGVSTLSRILRQNGFKFKTIDKRRRIMESPRIQRLRDEYLTQLKTFRDENRFICYLDETWYDSHDIVKKGWLDDSEMCQIDVPVSRGKRIIFAYAGSSCVDYHQGMTADLFENWFTNKLLPFLPPASIIVMDNASYHSRQVIKIPSSSSTKLEISTFLEQSELYFEDSYTKKQLLEVLQTKTFSKQYYIDNIAADAGRTVLRLPPYYCVLNPIELIWIQLKQFVRRNNSAPTFSETTIQKIHEGISHISAENWKKCIAHVIGLEHEYLQHLHLTPQFIIHSVSKLQLAAEIQLTREVQLPCEAQLDIEVQLAPKIQSVLNSQLTPEVQLASEIQISSDFQPGLEEQPKVQQVADKVGNDVNTAEDKKKTNQKKAKDKINDQIPIEEEPLEGQTTSNAIQEDMIQEVNEGGKENRFKLLMKIMEIIFAVQ</sequence>
<protein>
    <submittedName>
        <fullName evidence="1">Uncharacterized protein</fullName>
    </submittedName>
</protein>
<organism evidence="1 2">
    <name type="scientific">Holotrichia oblita</name>
    <name type="common">Chafer beetle</name>
    <dbReference type="NCBI Taxonomy" id="644536"/>
    <lineage>
        <taxon>Eukaryota</taxon>
        <taxon>Metazoa</taxon>
        <taxon>Ecdysozoa</taxon>
        <taxon>Arthropoda</taxon>
        <taxon>Hexapoda</taxon>
        <taxon>Insecta</taxon>
        <taxon>Pterygota</taxon>
        <taxon>Neoptera</taxon>
        <taxon>Endopterygota</taxon>
        <taxon>Coleoptera</taxon>
        <taxon>Polyphaga</taxon>
        <taxon>Scarabaeiformia</taxon>
        <taxon>Scarabaeidae</taxon>
        <taxon>Melolonthinae</taxon>
        <taxon>Holotrichia</taxon>
    </lineage>
</organism>
<proteinExistence type="predicted"/>
<dbReference type="EMBL" id="CM043023">
    <property type="protein sequence ID" value="KAI4454876.1"/>
    <property type="molecule type" value="Genomic_DNA"/>
</dbReference>
<comment type="caution">
    <text evidence="1">The sequence shown here is derived from an EMBL/GenBank/DDBJ whole genome shotgun (WGS) entry which is preliminary data.</text>
</comment>
<accession>A0ACB9SN57</accession>
<evidence type="ECO:0000313" key="1">
    <source>
        <dbReference type="EMBL" id="KAI4454876.1"/>
    </source>
</evidence>
<evidence type="ECO:0000313" key="2">
    <source>
        <dbReference type="Proteomes" id="UP001056778"/>
    </source>
</evidence>